<keyword evidence="6" id="KW-1185">Reference proteome</keyword>
<accession>J3P1R4</accession>
<dbReference type="GO" id="GO:0006629">
    <property type="term" value="P:lipid metabolic process"/>
    <property type="evidence" value="ECO:0007669"/>
    <property type="project" value="InterPro"/>
</dbReference>
<dbReference type="CDD" id="cd00519">
    <property type="entry name" value="Lipase_3"/>
    <property type="match status" value="1"/>
</dbReference>
<dbReference type="AlphaFoldDB" id="J3P1R4"/>
<reference evidence="6" key="1">
    <citation type="submission" date="2010-07" db="EMBL/GenBank/DDBJ databases">
        <title>The genome sequence of Gaeumannomyces graminis var. tritici strain R3-111a-1.</title>
        <authorList>
            <consortium name="The Broad Institute Genome Sequencing Platform"/>
            <person name="Ma L.-J."/>
            <person name="Dead R."/>
            <person name="Young S."/>
            <person name="Zeng Q."/>
            <person name="Koehrsen M."/>
            <person name="Alvarado L."/>
            <person name="Berlin A."/>
            <person name="Chapman S.B."/>
            <person name="Chen Z."/>
            <person name="Freedman E."/>
            <person name="Gellesch M."/>
            <person name="Goldberg J."/>
            <person name="Griggs A."/>
            <person name="Gujja S."/>
            <person name="Heilman E.R."/>
            <person name="Heiman D."/>
            <person name="Hepburn T."/>
            <person name="Howarth C."/>
            <person name="Jen D."/>
            <person name="Larson L."/>
            <person name="Mehta T."/>
            <person name="Neiman D."/>
            <person name="Pearson M."/>
            <person name="Roberts A."/>
            <person name="Saif S."/>
            <person name="Shea T."/>
            <person name="Shenoy N."/>
            <person name="Sisk P."/>
            <person name="Stolte C."/>
            <person name="Sykes S."/>
            <person name="Walk T."/>
            <person name="White J."/>
            <person name="Yandava C."/>
            <person name="Haas B."/>
            <person name="Nusbaum C."/>
            <person name="Birren B."/>
        </authorList>
    </citation>
    <scope>NUCLEOTIDE SEQUENCE [LARGE SCALE GENOMIC DNA]</scope>
    <source>
        <strain evidence="6">R3-111a-1</strain>
    </source>
</reference>
<evidence type="ECO:0000259" key="3">
    <source>
        <dbReference type="Pfam" id="PF01764"/>
    </source>
</evidence>
<reference evidence="5" key="4">
    <citation type="journal article" date="2015" name="G3 (Bethesda)">
        <title>Genome sequences of three phytopathogenic species of the Magnaporthaceae family of fungi.</title>
        <authorList>
            <person name="Okagaki L.H."/>
            <person name="Nunes C.C."/>
            <person name="Sailsbery J."/>
            <person name="Clay B."/>
            <person name="Brown D."/>
            <person name="John T."/>
            <person name="Oh Y."/>
            <person name="Young N."/>
            <person name="Fitzgerald M."/>
            <person name="Haas B.J."/>
            <person name="Zeng Q."/>
            <person name="Young S."/>
            <person name="Adiconis X."/>
            <person name="Fan L."/>
            <person name="Levin J.Z."/>
            <person name="Mitchell T.K."/>
            <person name="Okubara P.A."/>
            <person name="Farman M.L."/>
            <person name="Kohn L.M."/>
            <person name="Birren B."/>
            <person name="Ma L.-J."/>
            <person name="Dean R.A."/>
        </authorList>
    </citation>
    <scope>NUCLEOTIDE SEQUENCE</scope>
    <source>
        <strain evidence="5">R3-111a-1</strain>
    </source>
</reference>
<dbReference type="VEuPathDB" id="FungiDB:GGTG_07462"/>
<evidence type="ECO:0000313" key="5">
    <source>
        <dbReference type="EnsemblFungi" id="EJT73606"/>
    </source>
</evidence>
<dbReference type="FunCoup" id="J3P1R4">
    <property type="interactions" value="8"/>
</dbReference>
<organism evidence="4">
    <name type="scientific">Gaeumannomyces tritici (strain R3-111a-1)</name>
    <name type="common">Wheat and barley take-all root rot fungus</name>
    <name type="synonym">Gaeumannomyces graminis var. tritici</name>
    <dbReference type="NCBI Taxonomy" id="644352"/>
    <lineage>
        <taxon>Eukaryota</taxon>
        <taxon>Fungi</taxon>
        <taxon>Dikarya</taxon>
        <taxon>Ascomycota</taxon>
        <taxon>Pezizomycotina</taxon>
        <taxon>Sordariomycetes</taxon>
        <taxon>Sordariomycetidae</taxon>
        <taxon>Magnaporthales</taxon>
        <taxon>Magnaporthaceae</taxon>
        <taxon>Gaeumannomyces</taxon>
    </lineage>
</organism>
<dbReference type="GO" id="GO:0016787">
    <property type="term" value="F:hydrolase activity"/>
    <property type="evidence" value="ECO:0007669"/>
    <property type="project" value="UniProtKB-KW"/>
</dbReference>
<dbReference type="InterPro" id="IPR002921">
    <property type="entry name" value="Fungal_lipase-type"/>
</dbReference>
<evidence type="ECO:0000256" key="2">
    <source>
        <dbReference type="ARBA" id="ARBA00022801"/>
    </source>
</evidence>
<dbReference type="Gene3D" id="3.40.50.1820">
    <property type="entry name" value="alpha/beta hydrolase"/>
    <property type="match status" value="1"/>
</dbReference>
<dbReference type="PANTHER" id="PTHR46640:SF1">
    <property type="entry name" value="FUNGAL LIPASE-LIKE DOMAIN-CONTAINING PROTEIN-RELATED"/>
    <property type="match status" value="1"/>
</dbReference>
<dbReference type="HOGENOM" id="CLU_032957_1_0_1"/>
<dbReference type="PANTHER" id="PTHR46640">
    <property type="entry name" value="TRIACYLGLYCEROL LIPASE, PUTATIVE (AFU_ORTHOLOGUE AFUA_6G06510)-RELATED"/>
    <property type="match status" value="1"/>
</dbReference>
<keyword evidence="1" id="KW-0732">Signal</keyword>
<dbReference type="EMBL" id="GL385398">
    <property type="protein sequence ID" value="EJT73606.1"/>
    <property type="molecule type" value="Genomic_DNA"/>
</dbReference>
<dbReference type="EnsemblFungi" id="EJT73606">
    <property type="protein sequence ID" value="EJT73606"/>
    <property type="gene ID" value="GGTG_07462"/>
</dbReference>
<sequence length="323" mass="35263">MSSIQRQNRDPGLASQSGAPQYEKWWYLPGDISEESRDILQDVSGYTIGDDGGVLVSSEEFSSLYQFAKYAGAAYCAPNAKIGDPVFCKGEICPGRNATILATFAGRITDILGFLAEDPDSQTLTVSIRGSRTIQNFITDVIFRAQAADREFCAGCTVHAGFMYAHQEIVARVRAAVADALDEYPNHRVRVTGHSLGGAVATLLGATLRRRGVACDIYTYGAPRVGNEAFVRWVDAQDNGRLLRLTHYNDLVPQLPPIFLNYRHTSPELWLGSGPVNRNGYLPGDMVECPGSANVLCNAARSVLFLSLLLPRRGAYKSWPPPT</sequence>
<reference evidence="4" key="2">
    <citation type="submission" date="2010-07" db="EMBL/GenBank/DDBJ databases">
        <authorList>
            <consortium name="The Broad Institute Genome Sequencing Platform"/>
            <consortium name="Broad Institute Genome Sequencing Center for Infectious Disease"/>
            <person name="Ma L.-J."/>
            <person name="Dead R."/>
            <person name="Young S."/>
            <person name="Zeng Q."/>
            <person name="Koehrsen M."/>
            <person name="Alvarado L."/>
            <person name="Berlin A."/>
            <person name="Chapman S.B."/>
            <person name="Chen Z."/>
            <person name="Freedman E."/>
            <person name="Gellesch M."/>
            <person name="Goldberg J."/>
            <person name="Griggs A."/>
            <person name="Gujja S."/>
            <person name="Heilman E.R."/>
            <person name="Heiman D."/>
            <person name="Hepburn T."/>
            <person name="Howarth C."/>
            <person name="Jen D."/>
            <person name="Larson L."/>
            <person name="Mehta T."/>
            <person name="Neiman D."/>
            <person name="Pearson M."/>
            <person name="Roberts A."/>
            <person name="Saif S."/>
            <person name="Shea T."/>
            <person name="Shenoy N."/>
            <person name="Sisk P."/>
            <person name="Stolte C."/>
            <person name="Sykes S."/>
            <person name="Walk T."/>
            <person name="White J."/>
            <person name="Yandava C."/>
            <person name="Haas B."/>
            <person name="Nusbaum C."/>
            <person name="Birren B."/>
        </authorList>
    </citation>
    <scope>NUCLEOTIDE SEQUENCE</scope>
    <source>
        <strain evidence="4">R3-111a-1</strain>
    </source>
</reference>
<dbReference type="InterPro" id="IPR051299">
    <property type="entry name" value="AB_hydrolase_lip/est"/>
</dbReference>
<dbReference type="Pfam" id="PF01764">
    <property type="entry name" value="Lipase_3"/>
    <property type="match status" value="1"/>
</dbReference>
<reference evidence="4" key="3">
    <citation type="submission" date="2010-09" db="EMBL/GenBank/DDBJ databases">
        <title>Annotation of Gaeumannomyces graminis var. tritici R3-111a-1.</title>
        <authorList>
            <consortium name="The Broad Institute Genome Sequencing Platform"/>
            <person name="Ma L.-J."/>
            <person name="Dead R."/>
            <person name="Young S.K."/>
            <person name="Zeng Q."/>
            <person name="Gargeya S."/>
            <person name="Fitzgerald M."/>
            <person name="Haas B."/>
            <person name="Abouelleil A."/>
            <person name="Alvarado L."/>
            <person name="Arachchi H.M."/>
            <person name="Berlin A."/>
            <person name="Brown A."/>
            <person name="Chapman S.B."/>
            <person name="Chen Z."/>
            <person name="Dunbar C."/>
            <person name="Freedman E."/>
            <person name="Gearin G."/>
            <person name="Gellesch M."/>
            <person name="Goldberg J."/>
            <person name="Griggs A."/>
            <person name="Gujja S."/>
            <person name="Heiman D."/>
            <person name="Howarth C."/>
            <person name="Larson L."/>
            <person name="Lui A."/>
            <person name="MacDonald P.J.P."/>
            <person name="Mehta T."/>
            <person name="Montmayeur A."/>
            <person name="Murphy C."/>
            <person name="Neiman D."/>
            <person name="Pearson M."/>
            <person name="Priest M."/>
            <person name="Roberts A."/>
            <person name="Saif S."/>
            <person name="Shea T."/>
            <person name="Shenoy N."/>
            <person name="Sisk P."/>
            <person name="Stolte C."/>
            <person name="Sykes S."/>
            <person name="Yandava C."/>
            <person name="Wortman J."/>
            <person name="Nusbaum C."/>
            <person name="Birren B."/>
        </authorList>
    </citation>
    <scope>NUCLEOTIDE SEQUENCE</scope>
    <source>
        <strain evidence="4">R3-111a-1</strain>
    </source>
</reference>
<evidence type="ECO:0000313" key="6">
    <source>
        <dbReference type="Proteomes" id="UP000006039"/>
    </source>
</evidence>
<feature type="domain" description="Fungal lipase-type" evidence="3">
    <location>
        <begin position="126"/>
        <end position="258"/>
    </location>
</feature>
<evidence type="ECO:0000256" key="1">
    <source>
        <dbReference type="ARBA" id="ARBA00022729"/>
    </source>
</evidence>
<proteinExistence type="predicted"/>
<dbReference type="eggNOG" id="KOG4569">
    <property type="taxonomic scope" value="Eukaryota"/>
</dbReference>
<dbReference type="SUPFAM" id="SSF53474">
    <property type="entry name" value="alpha/beta-Hydrolases"/>
    <property type="match status" value="1"/>
</dbReference>
<gene>
    <name evidence="5" type="primary">20347920</name>
    <name evidence="4" type="ORF">GGTG_07462</name>
</gene>
<protein>
    <recommendedName>
        <fullName evidence="3">Fungal lipase-type domain-containing protein</fullName>
    </recommendedName>
</protein>
<name>J3P1R4_GAET3</name>
<reference evidence="5" key="5">
    <citation type="submission" date="2018-04" db="UniProtKB">
        <authorList>
            <consortium name="EnsemblFungi"/>
        </authorList>
    </citation>
    <scope>IDENTIFICATION</scope>
    <source>
        <strain evidence="5">R3-111a-1</strain>
    </source>
</reference>
<dbReference type="Proteomes" id="UP000006039">
    <property type="component" value="Unassembled WGS sequence"/>
</dbReference>
<dbReference type="RefSeq" id="XP_009223550.1">
    <property type="nucleotide sequence ID" value="XM_009225286.1"/>
</dbReference>
<dbReference type="OrthoDB" id="426718at2759"/>
<dbReference type="InterPro" id="IPR029058">
    <property type="entry name" value="AB_hydrolase_fold"/>
</dbReference>
<keyword evidence="2" id="KW-0378">Hydrolase</keyword>
<evidence type="ECO:0000313" key="4">
    <source>
        <dbReference type="EMBL" id="EJT73606.1"/>
    </source>
</evidence>
<dbReference type="GeneID" id="20347920"/>
<dbReference type="STRING" id="644352.J3P1R4"/>